<dbReference type="Pfam" id="PF00474">
    <property type="entry name" value="SSF"/>
    <property type="match status" value="1"/>
</dbReference>
<evidence type="ECO:0000256" key="10">
    <source>
        <dbReference type="ARBA" id="ARBA00023180"/>
    </source>
</evidence>
<comment type="subcellular location">
    <subcellularLocation>
        <location evidence="1">Cell membrane</location>
        <topology evidence="1">Multi-pass membrane protein</topology>
    </subcellularLocation>
</comment>
<dbReference type="OrthoDB" id="6132759at2759"/>
<evidence type="ECO:0000256" key="4">
    <source>
        <dbReference type="ARBA" id="ARBA00022475"/>
    </source>
</evidence>
<evidence type="ECO:0000256" key="12">
    <source>
        <dbReference type="ARBA" id="ARBA00036099"/>
    </source>
</evidence>
<gene>
    <name evidence="16" type="primary">LOC107223343</name>
</gene>
<dbReference type="InterPro" id="IPR018212">
    <property type="entry name" value="Na/solute_symporter_CS"/>
</dbReference>
<evidence type="ECO:0000256" key="1">
    <source>
        <dbReference type="ARBA" id="ARBA00004651"/>
    </source>
</evidence>
<dbReference type="KEGG" id="nlo:107223343"/>
<dbReference type="NCBIfam" id="TIGR00813">
    <property type="entry name" value="sss"/>
    <property type="match status" value="1"/>
</dbReference>
<feature type="transmembrane region" description="Helical" evidence="14">
    <location>
        <begin position="174"/>
        <end position="197"/>
    </location>
</feature>
<feature type="transmembrane region" description="Helical" evidence="14">
    <location>
        <begin position="455"/>
        <end position="475"/>
    </location>
</feature>
<protein>
    <submittedName>
        <fullName evidence="16">Sodium-coupled monocarboxylate transporter 2</fullName>
    </submittedName>
</protein>
<name>A0A6J0BVV9_NEOLC</name>
<dbReference type="Gene3D" id="1.20.1730.10">
    <property type="entry name" value="Sodium/glucose cotransporter"/>
    <property type="match status" value="1"/>
</dbReference>
<dbReference type="PROSITE" id="PS50283">
    <property type="entry name" value="NA_SOLUT_SYMP_3"/>
    <property type="match status" value="1"/>
</dbReference>
<keyword evidence="7" id="KW-0915">Sodium</keyword>
<dbReference type="PROSITE" id="PS00456">
    <property type="entry name" value="NA_SOLUT_SYMP_1"/>
    <property type="match status" value="1"/>
</dbReference>
<dbReference type="GO" id="GO:0005886">
    <property type="term" value="C:plasma membrane"/>
    <property type="evidence" value="ECO:0007669"/>
    <property type="project" value="UniProtKB-SubCell"/>
</dbReference>
<dbReference type="InParanoid" id="A0A6J0BVV9"/>
<evidence type="ECO:0000256" key="9">
    <source>
        <dbReference type="ARBA" id="ARBA00023136"/>
    </source>
</evidence>
<keyword evidence="11" id="KW-0739">Sodium transport</keyword>
<dbReference type="GO" id="GO:0015075">
    <property type="term" value="F:monoatomic ion transmembrane transporter activity"/>
    <property type="evidence" value="ECO:0007669"/>
    <property type="project" value="UniProtKB-ARBA"/>
</dbReference>
<evidence type="ECO:0000256" key="5">
    <source>
        <dbReference type="ARBA" id="ARBA00022692"/>
    </source>
</evidence>
<feature type="transmembrane region" description="Helical" evidence="14">
    <location>
        <begin position="140"/>
        <end position="162"/>
    </location>
</feature>
<feature type="transmembrane region" description="Helical" evidence="14">
    <location>
        <begin position="26"/>
        <end position="45"/>
    </location>
</feature>
<evidence type="ECO:0000256" key="3">
    <source>
        <dbReference type="ARBA" id="ARBA00022448"/>
    </source>
</evidence>
<organism evidence="16">
    <name type="scientific">Neodiprion lecontei</name>
    <name type="common">Redheaded pine sawfly</name>
    <dbReference type="NCBI Taxonomy" id="441921"/>
    <lineage>
        <taxon>Eukaryota</taxon>
        <taxon>Metazoa</taxon>
        <taxon>Ecdysozoa</taxon>
        <taxon>Arthropoda</taxon>
        <taxon>Hexapoda</taxon>
        <taxon>Insecta</taxon>
        <taxon>Pterygota</taxon>
        <taxon>Neoptera</taxon>
        <taxon>Endopterygota</taxon>
        <taxon>Hymenoptera</taxon>
        <taxon>Tenthredinoidea</taxon>
        <taxon>Diprionidae</taxon>
        <taxon>Diprioninae</taxon>
        <taxon>Neodiprion</taxon>
    </lineage>
</organism>
<keyword evidence="8" id="KW-0406">Ion transport</keyword>
<evidence type="ECO:0000256" key="6">
    <source>
        <dbReference type="ARBA" id="ARBA00022989"/>
    </source>
</evidence>
<feature type="transmembrane region" description="Helical" evidence="14">
    <location>
        <begin position="525"/>
        <end position="547"/>
    </location>
</feature>
<evidence type="ECO:0000256" key="7">
    <source>
        <dbReference type="ARBA" id="ARBA00023053"/>
    </source>
</evidence>
<evidence type="ECO:0000313" key="15">
    <source>
        <dbReference type="Proteomes" id="UP000829291"/>
    </source>
</evidence>
<feature type="transmembrane region" description="Helical" evidence="14">
    <location>
        <begin position="291"/>
        <end position="313"/>
    </location>
</feature>
<dbReference type="GO" id="GO:0098660">
    <property type="term" value="P:inorganic ion transmembrane transport"/>
    <property type="evidence" value="ECO:0007669"/>
    <property type="project" value="UniProtKB-ARBA"/>
</dbReference>
<dbReference type="InterPro" id="IPR051163">
    <property type="entry name" value="Sodium:Solute_Symporter_SSF"/>
</dbReference>
<evidence type="ECO:0000256" key="13">
    <source>
        <dbReference type="RuleBase" id="RU362091"/>
    </source>
</evidence>
<keyword evidence="10" id="KW-0325">Glycoprotein</keyword>
<feature type="transmembrane region" description="Helical" evidence="14">
    <location>
        <begin position="204"/>
        <end position="225"/>
    </location>
</feature>
<dbReference type="AlphaFoldDB" id="A0A6J0BVV9"/>
<feature type="transmembrane region" description="Helical" evidence="14">
    <location>
        <begin position="251"/>
        <end position="270"/>
    </location>
</feature>
<reference evidence="16" key="1">
    <citation type="submission" date="2025-08" db="UniProtKB">
        <authorList>
            <consortium name="RefSeq"/>
        </authorList>
    </citation>
    <scope>IDENTIFICATION</scope>
    <source>
        <tissue evidence="16">Thorax and Abdomen</tissue>
    </source>
</reference>
<comment type="catalytic activity">
    <reaction evidence="12">
        <text>iodide(out) + 2 Na(+)(out) = iodide(in) + 2 Na(+)(in)</text>
        <dbReference type="Rhea" id="RHEA:71207"/>
        <dbReference type="ChEBI" id="CHEBI:16382"/>
        <dbReference type="ChEBI" id="CHEBI:29101"/>
    </reaction>
</comment>
<dbReference type="InterPro" id="IPR038377">
    <property type="entry name" value="Na/Glc_symporter_sf"/>
</dbReference>
<keyword evidence="6 14" id="KW-1133">Transmembrane helix</keyword>
<evidence type="ECO:0000256" key="14">
    <source>
        <dbReference type="SAM" id="Phobius"/>
    </source>
</evidence>
<evidence type="ECO:0000256" key="11">
    <source>
        <dbReference type="ARBA" id="ARBA00023201"/>
    </source>
</evidence>
<keyword evidence="3" id="KW-0813">Transport</keyword>
<keyword evidence="4" id="KW-1003">Cell membrane</keyword>
<evidence type="ECO:0000256" key="2">
    <source>
        <dbReference type="ARBA" id="ARBA00006434"/>
    </source>
</evidence>
<dbReference type="PANTHER" id="PTHR42985">
    <property type="entry name" value="SODIUM-COUPLED MONOCARBOXYLATE TRANSPORTER"/>
    <property type="match status" value="1"/>
</dbReference>
<comment type="similarity">
    <text evidence="2 13">Belongs to the sodium:solute symporter (SSF) (TC 2.A.21) family.</text>
</comment>
<feature type="transmembrane region" description="Helical" evidence="14">
    <location>
        <begin position="95"/>
        <end position="119"/>
    </location>
</feature>
<dbReference type="InterPro" id="IPR001734">
    <property type="entry name" value="Na/solute_symporter"/>
</dbReference>
<dbReference type="GO" id="GO:0006814">
    <property type="term" value="P:sodium ion transport"/>
    <property type="evidence" value="ECO:0007669"/>
    <property type="project" value="UniProtKB-KW"/>
</dbReference>
<proteinExistence type="inferred from homology"/>
<feature type="transmembrane region" description="Helical" evidence="14">
    <location>
        <begin position="397"/>
        <end position="416"/>
    </location>
</feature>
<dbReference type="GO" id="GO:0015293">
    <property type="term" value="F:symporter activity"/>
    <property type="evidence" value="ECO:0007669"/>
    <property type="project" value="TreeGrafter"/>
</dbReference>
<keyword evidence="15" id="KW-1185">Reference proteome</keyword>
<keyword evidence="9 14" id="KW-0472">Membrane</keyword>
<feature type="transmembrane region" description="Helical" evidence="14">
    <location>
        <begin position="65"/>
        <end position="83"/>
    </location>
</feature>
<dbReference type="PANTHER" id="PTHR42985:SF21">
    <property type="entry name" value="SODIUM-DEPENDENT MULTIVITAMIN TRANSPORTER-LIKE PROTEIN"/>
    <property type="match status" value="1"/>
</dbReference>
<accession>A0A6J0BVV9</accession>
<dbReference type="RefSeq" id="XP_015518489.2">
    <property type="nucleotide sequence ID" value="XM_015663003.2"/>
</dbReference>
<evidence type="ECO:0000256" key="8">
    <source>
        <dbReference type="ARBA" id="ARBA00023065"/>
    </source>
</evidence>
<dbReference type="Proteomes" id="UP000829291">
    <property type="component" value="Chromosome 3"/>
</dbReference>
<dbReference type="CDD" id="cd11492">
    <property type="entry name" value="SLC5sbd_NIS-SMVT"/>
    <property type="match status" value="1"/>
</dbReference>
<feature type="transmembrane region" description="Helical" evidence="14">
    <location>
        <begin position="422"/>
        <end position="443"/>
    </location>
</feature>
<keyword evidence="5 14" id="KW-0812">Transmembrane</keyword>
<dbReference type="GeneID" id="107223343"/>
<sequence length="596" mass="65669">MSTNNFSLVNTIQNNVEPLTFGWVDYFLFVTMLCVSAVVGTYFGFFSKKQDTTTEYLLGGKTMSYLPVALSITASHLSGITLLGVPAESYRYGTQYAACIFTTFITGLVTSYVFLPVFYKLQLTSSFKYLEVRFSRSVRQFASVIFILNLILHTPIVVYGPALAFAQVTGFNLHYIALIIGLVCIFYTAVGGLKAVVWTDTIQFTVTVITLFTVLILGIISIGGFREIWRISEEGGRIIFFDMNPSPFVRTSFWGVSIGLTTTWISCIGISQNSLQRFLSVPSLSDARITIWIMCAGIIVVKGISVYTGLIMYSKYHDCDPIVTNTVSQPDQILPYYVMDIAGRIPGLPGLFLAALVSSALSSMSSALNTVAGTIWEDFISRWVPESETKEQTATRVMKATVVVLGMLCVALVLVAEQLGDIFTMSASMTGVTSGTTLGLFTLGMLVPWASNKGTIIGGIIGTTVSAWIVMGAQIHKINKNIRYDPLPTSTDNCPHTLNATYWTQPTLPPVKPEDEPMILFTVSFLYYSLVGYVTVVICGIIASYIIGVPDPKDLDRDHFSPLIHRFLPREKYADVRMTLIPTIPINPDKEKEAMQ</sequence>
<evidence type="ECO:0000313" key="16">
    <source>
        <dbReference type="RefSeq" id="XP_015518489.2"/>
    </source>
</evidence>